<organism evidence="1 2">
    <name type="scientific">Hymenobacter gummosus</name>
    <dbReference type="NCBI Taxonomy" id="1776032"/>
    <lineage>
        <taxon>Bacteria</taxon>
        <taxon>Pseudomonadati</taxon>
        <taxon>Bacteroidota</taxon>
        <taxon>Cytophagia</taxon>
        <taxon>Cytophagales</taxon>
        <taxon>Hymenobacteraceae</taxon>
        <taxon>Hymenobacter</taxon>
    </lineage>
</organism>
<gene>
    <name evidence="1" type="ORF">EJV47_06165</name>
</gene>
<accession>A0A3S0QJ66</accession>
<evidence type="ECO:0000313" key="1">
    <source>
        <dbReference type="EMBL" id="RTQ51387.1"/>
    </source>
</evidence>
<dbReference type="AlphaFoldDB" id="A0A3S0QJ66"/>
<dbReference type="SUPFAM" id="SSF46689">
    <property type="entry name" value="Homeodomain-like"/>
    <property type="match status" value="1"/>
</dbReference>
<protein>
    <submittedName>
        <fullName evidence="1">Helix-turn-helix domain-containing protein</fullName>
    </submittedName>
</protein>
<evidence type="ECO:0000313" key="2">
    <source>
        <dbReference type="Proteomes" id="UP000282184"/>
    </source>
</evidence>
<dbReference type="Pfam" id="PF13565">
    <property type="entry name" value="HTH_32"/>
    <property type="match status" value="1"/>
</dbReference>
<keyword evidence="2" id="KW-1185">Reference proteome</keyword>
<dbReference type="InterPro" id="IPR009057">
    <property type="entry name" value="Homeodomain-like_sf"/>
</dbReference>
<dbReference type="Proteomes" id="UP000282184">
    <property type="component" value="Unassembled WGS sequence"/>
</dbReference>
<proteinExistence type="predicted"/>
<sequence length="158" mass="17017">MPAKHHVELDAAARATLLQHCSSGTHAARYLLHARILLLVDGGAHGPGWTDEKAADALHCGVATVERVRRRYATDGLDAALRVRRPVPGRPPKINGAAEAQLIALACSAPPAGRARWTVRLLTDSFVDLACQHGWLGVPVGRETVRQTLKKTRCTRSA</sequence>
<dbReference type="EMBL" id="RXOF01000003">
    <property type="protein sequence ID" value="RTQ51387.1"/>
    <property type="molecule type" value="Genomic_DNA"/>
</dbReference>
<name>A0A3S0QJ66_9BACT</name>
<dbReference type="OrthoDB" id="1128828at2"/>
<comment type="caution">
    <text evidence="1">The sequence shown here is derived from an EMBL/GenBank/DDBJ whole genome shotgun (WGS) entry which is preliminary data.</text>
</comment>
<dbReference type="RefSeq" id="WP_126692280.1">
    <property type="nucleotide sequence ID" value="NZ_RXOF01000003.1"/>
</dbReference>
<reference evidence="1 2" key="1">
    <citation type="submission" date="2018-12" db="EMBL/GenBank/DDBJ databases">
        <title>Hymenobacter gummosus sp. nov., isolated from a spring.</title>
        <authorList>
            <person name="Nie L."/>
        </authorList>
    </citation>
    <scope>NUCLEOTIDE SEQUENCE [LARGE SCALE GENOMIC DNA]</scope>
    <source>
        <strain evidence="1 2">KCTC 52166</strain>
    </source>
</reference>